<comment type="caution">
    <text evidence="2">The sequence shown here is derived from an EMBL/GenBank/DDBJ whole genome shotgun (WGS) entry which is preliminary data.</text>
</comment>
<dbReference type="GO" id="GO:0009626">
    <property type="term" value="P:plant-type hypersensitive response"/>
    <property type="evidence" value="ECO:0007669"/>
    <property type="project" value="TreeGrafter"/>
</dbReference>
<dbReference type="SMART" id="SM00457">
    <property type="entry name" value="MACPF"/>
    <property type="match status" value="1"/>
</dbReference>
<dbReference type="PANTHER" id="PTHR33199">
    <property type="entry name" value="MACPF DOMAIN-CONTAINING PROTEIN CAD1"/>
    <property type="match status" value="1"/>
</dbReference>
<dbReference type="Proteomes" id="UP000224567">
    <property type="component" value="Unassembled WGS sequence"/>
</dbReference>
<reference evidence="3" key="2">
    <citation type="journal article" date="2017" name="J. Anim. Genet.">
        <title>Multiple reference genome sequences of hot pepper reveal the massive evolution of plant disease resistance genes by retroduplication.</title>
        <authorList>
            <person name="Kim S."/>
            <person name="Park J."/>
            <person name="Yeom S.-I."/>
            <person name="Kim Y.-M."/>
            <person name="Seo E."/>
            <person name="Kim K.-T."/>
            <person name="Kim M.-S."/>
            <person name="Lee J.M."/>
            <person name="Cheong K."/>
            <person name="Shin H.-S."/>
            <person name="Kim S.-B."/>
            <person name="Han K."/>
            <person name="Lee J."/>
            <person name="Park M."/>
            <person name="Lee H.-A."/>
            <person name="Lee H.-Y."/>
            <person name="Lee Y."/>
            <person name="Oh S."/>
            <person name="Lee J.H."/>
            <person name="Choi E."/>
            <person name="Choi E."/>
            <person name="Lee S.E."/>
            <person name="Jeon J."/>
            <person name="Kim H."/>
            <person name="Choi G."/>
            <person name="Song H."/>
            <person name="Lee J."/>
            <person name="Lee S.-C."/>
            <person name="Kwon J.-K."/>
            <person name="Lee H.-Y."/>
            <person name="Koo N."/>
            <person name="Hong Y."/>
            <person name="Kim R.W."/>
            <person name="Kang W.-H."/>
            <person name="Huh J.H."/>
            <person name="Kang B.-C."/>
            <person name="Yang T.-J."/>
            <person name="Lee Y.-H."/>
            <person name="Bennetzen J.L."/>
            <person name="Choi D."/>
        </authorList>
    </citation>
    <scope>NUCLEOTIDE SEQUENCE [LARGE SCALE GENOMIC DNA]</scope>
    <source>
        <strain evidence="3">cv. PBC81</strain>
    </source>
</reference>
<dbReference type="GO" id="GO:2000031">
    <property type="term" value="P:regulation of salicylic acid mediated signaling pathway"/>
    <property type="evidence" value="ECO:0007669"/>
    <property type="project" value="InterPro"/>
</dbReference>
<evidence type="ECO:0000313" key="2">
    <source>
        <dbReference type="EMBL" id="PHT55997.1"/>
    </source>
</evidence>
<dbReference type="GO" id="GO:0005886">
    <property type="term" value="C:plasma membrane"/>
    <property type="evidence" value="ECO:0007669"/>
    <property type="project" value="TreeGrafter"/>
</dbReference>
<reference evidence="2 3" key="1">
    <citation type="journal article" date="2017" name="Genome Biol.">
        <title>New reference genome sequences of hot pepper reveal the massive evolution of plant disease-resistance genes by retroduplication.</title>
        <authorList>
            <person name="Kim S."/>
            <person name="Park J."/>
            <person name="Yeom S.I."/>
            <person name="Kim Y.M."/>
            <person name="Seo E."/>
            <person name="Kim K.T."/>
            <person name="Kim M.S."/>
            <person name="Lee J.M."/>
            <person name="Cheong K."/>
            <person name="Shin H.S."/>
            <person name="Kim S.B."/>
            <person name="Han K."/>
            <person name="Lee J."/>
            <person name="Park M."/>
            <person name="Lee H.A."/>
            <person name="Lee H.Y."/>
            <person name="Lee Y."/>
            <person name="Oh S."/>
            <person name="Lee J.H."/>
            <person name="Choi E."/>
            <person name="Choi E."/>
            <person name="Lee S.E."/>
            <person name="Jeon J."/>
            <person name="Kim H."/>
            <person name="Choi G."/>
            <person name="Song H."/>
            <person name="Lee J."/>
            <person name="Lee S.C."/>
            <person name="Kwon J.K."/>
            <person name="Lee H.Y."/>
            <person name="Koo N."/>
            <person name="Hong Y."/>
            <person name="Kim R.W."/>
            <person name="Kang W.H."/>
            <person name="Huh J.H."/>
            <person name="Kang B.C."/>
            <person name="Yang T.J."/>
            <person name="Lee Y.H."/>
            <person name="Bennetzen J.L."/>
            <person name="Choi D."/>
        </authorList>
    </citation>
    <scope>NUCLEOTIDE SEQUENCE [LARGE SCALE GENOMIC DNA]</scope>
    <source>
        <strain evidence="3">cv. PBC81</strain>
    </source>
</reference>
<accession>A0A2G2XET9</accession>
<keyword evidence="3" id="KW-1185">Reference proteome</keyword>
<dbReference type="OrthoDB" id="1366754at2759"/>
<dbReference type="PROSITE" id="PS51412">
    <property type="entry name" value="MACPF_2"/>
    <property type="match status" value="1"/>
</dbReference>
<evidence type="ECO:0000259" key="1">
    <source>
        <dbReference type="PROSITE" id="PS51412"/>
    </source>
</evidence>
<evidence type="ECO:0000313" key="3">
    <source>
        <dbReference type="Proteomes" id="UP000224567"/>
    </source>
</evidence>
<dbReference type="PANTHER" id="PTHR33199:SF8">
    <property type="entry name" value="MACPF DOMAIN-CONTAINING PROTEIN NSL1"/>
    <property type="match status" value="1"/>
</dbReference>
<proteinExistence type="predicted"/>
<dbReference type="InterPro" id="IPR044663">
    <property type="entry name" value="CAD1/NSL1-like"/>
</dbReference>
<protein>
    <recommendedName>
        <fullName evidence="1">MACPF domain-containing protein</fullName>
    </recommendedName>
</protein>
<dbReference type="STRING" id="33114.A0A2G2XET9"/>
<feature type="domain" description="MACPF" evidence="1">
    <location>
        <begin position="5"/>
        <end position="341"/>
    </location>
</feature>
<dbReference type="Pfam" id="PF01823">
    <property type="entry name" value="MACPF"/>
    <property type="match status" value="1"/>
</dbReference>
<dbReference type="InterPro" id="IPR020864">
    <property type="entry name" value="MACPF"/>
</dbReference>
<gene>
    <name evidence="2" type="ORF">CQW23_04483</name>
</gene>
<dbReference type="EMBL" id="MLFT02000002">
    <property type="protein sequence ID" value="PHT55997.1"/>
    <property type="molecule type" value="Genomic_DNA"/>
</dbReference>
<sequence>MMAFNPSSKMDPQTAAEKAVSVIGLGYDLTSDIRLTACKTGPTGSGLIEVDQKSTKDLVVPGGVVVSNVSTSIKCDKGERTRFRSDALSFNQMSEQMNQELSLSGKIPSGLFNAMFGHKGCWQKDAASTKLLAFDGWFMTLYNIELVRSHLTLSEQVKQDVPSSWDPPALAEFIEKYGTHIVVGVKMGGKDVIHIKQLQSSILPPVEVQKLLKQLADEKFSEDVNGCQIANSVRSSDKSKDEKSIFSDPHLPFANSMRPSIMSHSKADDLLSIHIRRGGLDLGQSHSQWLPTVSQSPNVISMSFVPIASLLSGVRGSGFLSHAINLYLRYKPPIEELEQFLEFQLPRQWAPAYSDLPLGHRHRKQASPSLQFTLMGPRLYVNTIKVDSGNRPVTGIRLYLEGKRSDHLAIHLQHLSALPQSIQLTDDLSYEPVDEPVERGYLEPVKWSIFSHVCTAPVEYRGTRIDDSASIVTKAWFEVKVIGMKKVLFLRLGFSMVASAKIRRSEWEGPATTCRKSGLISMLITTPFSTKLNQPQKPAKVDLNSAVYPGGPPSPAKAPKMSHFVDTTEMVRGPEESPGYWVVTGAKLCVEDSRIRIKVKYSLLTIFTEDSLLI</sequence>
<dbReference type="AlphaFoldDB" id="A0A2G2XET9"/>
<name>A0A2G2XET9_CAPBA</name>
<organism evidence="2 3">
    <name type="scientific">Capsicum baccatum</name>
    <name type="common">Peruvian pepper</name>
    <dbReference type="NCBI Taxonomy" id="33114"/>
    <lineage>
        <taxon>Eukaryota</taxon>
        <taxon>Viridiplantae</taxon>
        <taxon>Streptophyta</taxon>
        <taxon>Embryophyta</taxon>
        <taxon>Tracheophyta</taxon>
        <taxon>Spermatophyta</taxon>
        <taxon>Magnoliopsida</taxon>
        <taxon>eudicotyledons</taxon>
        <taxon>Gunneridae</taxon>
        <taxon>Pentapetalae</taxon>
        <taxon>asterids</taxon>
        <taxon>lamiids</taxon>
        <taxon>Solanales</taxon>
        <taxon>Solanaceae</taxon>
        <taxon>Solanoideae</taxon>
        <taxon>Capsiceae</taxon>
        <taxon>Capsicum</taxon>
    </lineage>
</organism>